<evidence type="ECO:0000256" key="2">
    <source>
        <dbReference type="SAM" id="Phobius"/>
    </source>
</evidence>
<evidence type="ECO:0000256" key="1">
    <source>
        <dbReference type="SAM" id="MobiDB-lite"/>
    </source>
</evidence>
<gene>
    <name evidence="3" type="ORF">Selli1_34600</name>
    <name evidence="4" type="ORF">Selli2_12700</name>
</gene>
<dbReference type="RefSeq" id="WP_281844848.1">
    <property type="nucleotide sequence ID" value="NZ_BSBO01000061.1"/>
</dbReference>
<evidence type="ECO:0000313" key="6">
    <source>
        <dbReference type="Proteomes" id="UP001145145"/>
    </source>
</evidence>
<dbReference type="EMBL" id="BSCH01000007">
    <property type="protein sequence ID" value="GLG89843.1"/>
    <property type="molecule type" value="Genomic_DNA"/>
</dbReference>
<keyword evidence="2" id="KW-1133">Transmembrane helix</keyword>
<reference evidence="3" key="2">
    <citation type="submission" date="2022-11" db="EMBL/GenBank/DDBJ databases">
        <title>Draft genome sequence of Sellimonas catena strain 12EGH17.</title>
        <authorList>
            <person name="Hisatomi A."/>
            <person name="Ohkuma M."/>
            <person name="Sakamoto M."/>
        </authorList>
    </citation>
    <scope>NUCLEOTIDE SEQUENCE</scope>
    <source>
        <strain evidence="3">12EGH17</strain>
    </source>
</reference>
<dbReference type="Proteomes" id="UP001145094">
    <property type="component" value="Unassembled WGS sequence"/>
</dbReference>
<sequence length="169" mass="17634">MTAEITAEVSKDKTSAEVTVHLQNTGNEPVSKVRIQGVLPEGLSLEEGDTLTKEEETLAPGSETALQYTVKAAKTQDNGGSQDSGDREESNQNGGDKNPSPNPDQNDNGGNPSKGGDKTTTPSSEDADAVDTGDSANPVIFIVVCVAGAGVILIVCIRKKKEKVFFPCS</sequence>
<comment type="caution">
    <text evidence="4">The sequence shown here is derived from an EMBL/GenBank/DDBJ whole genome shotgun (WGS) entry which is preliminary data.</text>
</comment>
<reference evidence="3" key="1">
    <citation type="submission" date="2022-11" db="EMBL/GenBank/DDBJ databases">
        <title>Draft genome sequence of Sellimonas catena strain 12EGH17.</title>
        <authorList>
            <person name="Atsushi H."/>
            <person name="Moriya O."/>
            <person name="Mitsuo S."/>
        </authorList>
    </citation>
    <scope>NUCLEOTIDE SEQUENCE</scope>
    <source>
        <strain evidence="3">12EGH17</strain>
    </source>
</reference>
<feature type="transmembrane region" description="Helical" evidence="2">
    <location>
        <begin position="139"/>
        <end position="157"/>
    </location>
</feature>
<feature type="region of interest" description="Disordered" evidence="1">
    <location>
        <begin position="41"/>
        <end position="133"/>
    </location>
</feature>
<evidence type="ECO:0000313" key="3">
    <source>
        <dbReference type="EMBL" id="GLG06286.1"/>
    </source>
</evidence>
<name>A0A9W6FHG4_9FIRM</name>
<keyword evidence="6" id="KW-1185">Reference proteome</keyword>
<dbReference type="AlphaFoldDB" id="A0A9W6FHG4"/>
<evidence type="ECO:0000313" key="5">
    <source>
        <dbReference type="Proteomes" id="UP001145094"/>
    </source>
</evidence>
<protein>
    <recommendedName>
        <fullName evidence="7">DUF11 domain-containing protein</fullName>
    </recommendedName>
</protein>
<keyword evidence="2" id="KW-0812">Transmembrane</keyword>
<organism evidence="4 5">
    <name type="scientific">Sellimonas catena</name>
    <dbReference type="NCBI Taxonomy" id="2994035"/>
    <lineage>
        <taxon>Bacteria</taxon>
        <taxon>Bacillati</taxon>
        <taxon>Bacillota</taxon>
        <taxon>Clostridia</taxon>
        <taxon>Lachnospirales</taxon>
        <taxon>Lachnospiraceae</taxon>
        <taxon>Sellimonas</taxon>
    </lineage>
</organism>
<evidence type="ECO:0000313" key="4">
    <source>
        <dbReference type="EMBL" id="GLG89843.1"/>
    </source>
</evidence>
<keyword evidence="2" id="KW-0472">Membrane</keyword>
<accession>A0A9W6FHG4</accession>
<dbReference type="Proteomes" id="UP001145145">
    <property type="component" value="Unassembled WGS sequence"/>
</dbReference>
<reference evidence="4" key="4">
    <citation type="submission" date="2022-11" db="EMBL/GenBank/DDBJ databases">
        <title>Draft genome sequence of Sellimonas catena strain 18CBH55.</title>
        <authorList>
            <person name="Atsushi H."/>
            <person name="Moriya O."/>
            <person name="Mitsuo S."/>
        </authorList>
    </citation>
    <scope>NUCLEOTIDE SEQUENCE</scope>
    <source>
        <strain evidence="4">18CBH55</strain>
    </source>
</reference>
<evidence type="ECO:0008006" key="7">
    <source>
        <dbReference type="Google" id="ProtNLM"/>
    </source>
</evidence>
<proteinExistence type="predicted"/>
<reference evidence="4" key="3">
    <citation type="submission" date="2022-11" db="EMBL/GenBank/DDBJ databases">
        <title>Draft genome sequence of Sellimonas catena strain 18CBH55.</title>
        <authorList>
            <person name="Hisatomi A."/>
            <person name="Ohkuma M."/>
            <person name="Sakamoto M."/>
        </authorList>
    </citation>
    <scope>NUCLEOTIDE SEQUENCE</scope>
    <source>
        <strain evidence="4">18CBH55</strain>
    </source>
</reference>
<dbReference type="EMBL" id="BSBO01000061">
    <property type="protein sequence ID" value="GLG06286.1"/>
    <property type="molecule type" value="Genomic_DNA"/>
</dbReference>
<reference evidence="4 6" key="5">
    <citation type="journal article" date="2023" name="Int. J. Syst. Evol. Microbiol.">
        <title>Sellimonas catena sp. nov., isolated from human faeces.</title>
        <authorList>
            <person name="Hisatomi A."/>
            <person name="Ohkuma M."/>
            <person name="Sakamoto M."/>
        </authorList>
    </citation>
    <scope>NUCLEOTIDE SEQUENCE</scope>
    <source>
        <strain evidence="3 6">12EGH17</strain>
        <strain evidence="4">18CBH55</strain>
    </source>
</reference>